<gene>
    <name evidence="1" type="ORF">GCM10023147_36460</name>
</gene>
<protein>
    <submittedName>
        <fullName evidence="1">Uncharacterized protein</fullName>
    </submittedName>
</protein>
<proteinExistence type="predicted"/>
<reference evidence="2" key="1">
    <citation type="journal article" date="2019" name="Int. J. Syst. Evol. Microbiol.">
        <title>The Global Catalogue of Microorganisms (GCM) 10K type strain sequencing project: providing services to taxonomists for standard genome sequencing and annotation.</title>
        <authorList>
            <consortium name="The Broad Institute Genomics Platform"/>
            <consortium name="The Broad Institute Genome Sequencing Center for Infectious Disease"/>
            <person name="Wu L."/>
            <person name="Ma J."/>
        </authorList>
    </citation>
    <scope>NUCLEOTIDE SEQUENCE [LARGE SCALE GENOMIC DNA]</scope>
    <source>
        <strain evidence="2">JCM 17688</strain>
    </source>
</reference>
<dbReference type="Proteomes" id="UP001500635">
    <property type="component" value="Unassembled WGS sequence"/>
</dbReference>
<sequence>MSAVTDSTIVVRAPDVPVPGPLSELKTITVDLQTVKPELKSKLTFPKRIVVAGPDLLLAGVLARLLAAERLDVEIGFLPADGSRAAGVYHPGDPLNGTPRAVPLIRDDRGAVLVGQAKITGPDGGALIGETFVDSARLFSGRAKGVLVEATGEGAGVRARVKEPLRRRWLTGRAAQTGAVELVVTRDGRPDPAVLTRATFYRHTDDWILIS</sequence>
<name>A0ABP8K2L4_9ACTN</name>
<accession>A0ABP8K2L4</accession>
<dbReference type="EMBL" id="BAABFR010000068">
    <property type="protein sequence ID" value="GAA4399292.1"/>
    <property type="molecule type" value="Genomic_DNA"/>
</dbReference>
<evidence type="ECO:0000313" key="2">
    <source>
        <dbReference type="Proteomes" id="UP001500635"/>
    </source>
</evidence>
<evidence type="ECO:0000313" key="1">
    <source>
        <dbReference type="EMBL" id="GAA4399292.1"/>
    </source>
</evidence>
<organism evidence="1 2">
    <name type="scientific">Tsukamurella soli</name>
    <dbReference type="NCBI Taxonomy" id="644556"/>
    <lineage>
        <taxon>Bacteria</taxon>
        <taxon>Bacillati</taxon>
        <taxon>Actinomycetota</taxon>
        <taxon>Actinomycetes</taxon>
        <taxon>Mycobacteriales</taxon>
        <taxon>Tsukamurellaceae</taxon>
        <taxon>Tsukamurella</taxon>
    </lineage>
</organism>
<comment type="caution">
    <text evidence="1">The sequence shown here is derived from an EMBL/GenBank/DDBJ whole genome shotgun (WGS) entry which is preliminary data.</text>
</comment>
<dbReference type="RefSeq" id="WP_344998641.1">
    <property type="nucleotide sequence ID" value="NZ_BAABFR010000068.1"/>
</dbReference>
<keyword evidence="2" id="KW-1185">Reference proteome</keyword>